<evidence type="ECO:0000256" key="1">
    <source>
        <dbReference type="SAM" id="MobiDB-lite"/>
    </source>
</evidence>
<evidence type="ECO:0000313" key="2">
    <source>
        <dbReference type="EMBL" id="CUG94217.1"/>
    </source>
</evidence>
<dbReference type="Proteomes" id="UP000051952">
    <property type="component" value="Unassembled WGS sequence"/>
</dbReference>
<accession>A0A0S4JXR3</accession>
<keyword evidence="3" id="KW-1185">Reference proteome</keyword>
<dbReference type="EMBL" id="CYKH01002227">
    <property type="protein sequence ID" value="CUG94217.1"/>
    <property type="molecule type" value="Genomic_DNA"/>
</dbReference>
<dbReference type="AlphaFoldDB" id="A0A0S4JXR3"/>
<proteinExistence type="predicted"/>
<protein>
    <submittedName>
        <fullName evidence="2">Uncharacterized protein</fullName>
    </submittedName>
</protein>
<name>A0A0S4JXR3_BODSA</name>
<reference evidence="3" key="1">
    <citation type="submission" date="2015-09" db="EMBL/GenBank/DDBJ databases">
        <authorList>
            <consortium name="Pathogen Informatics"/>
        </authorList>
    </citation>
    <scope>NUCLEOTIDE SEQUENCE [LARGE SCALE GENOMIC DNA]</scope>
    <source>
        <strain evidence="3">Lake Konstanz</strain>
    </source>
</reference>
<evidence type="ECO:0000313" key="3">
    <source>
        <dbReference type="Proteomes" id="UP000051952"/>
    </source>
</evidence>
<organism evidence="2 3">
    <name type="scientific">Bodo saltans</name>
    <name type="common">Flagellated protozoan</name>
    <dbReference type="NCBI Taxonomy" id="75058"/>
    <lineage>
        <taxon>Eukaryota</taxon>
        <taxon>Discoba</taxon>
        <taxon>Euglenozoa</taxon>
        <taxon>Kinetoplastea</taxon>
        <taxon>Metakinetoplastina</taxon>
        <taxon>Eubodonida</taxon>
        <taxon>Bodonidae</taxon>
        <taxon>Bodo</taxon>
    </lineage>
</organism>
<dbReference type="OrthoDB" id="267566at2759"/>
<feature type="region of interest" description="Disordered" evidence="1">
    <location>
        <begin position="16"/>
        <end position="103"/>
    </location>
</feature>
<sequence>MAKKHREKRQKYVELLREKAKERDAYLEKRNRKRTRDEDEGEANQSTSGRVDENTADLKKRRVDPSVAPATAIAAEVKNTGDAETTNETPASAKKKAHGKKKY</sequence>
<feature type="compositionally biased region" description="Basic residues" evidence="1">
    <location>
        <begin position="93"/>
        <end position="103"/>
    </location>
</feature>
<feature type="compositionally biased region" description="Basic and acidic residues" evidence="1">
    <location>
        <begin position="16"/>
        <end position="29"/>
    </location>
</feature>
<gene>
    <name evidence="2" type="ORF">BSAL_47080c</name>
</gene>
<dbReference type="VEuPathDB" id="TriTrypDB:BSAL_47080c"/>